<evidence type="ECO:0000256" key="1">
    <source>
        <dbReference type="SAM" id="MobiDB-lite"/>
    </source>
</evidence>
<dbReference type="EMBL" id="JANPWB010000009">
    <property type="protein sequence ID" value="KAJ1153039.1"/>
    <property type="molecule type" value="Genomic_DNA"/>
</dbReference>
<dbReference type="Proteomes" id="UP001066276">
    <property type="component" value="Chromosome 5"/>
</dbReference>
<accession>A0AAV7RL83</accession>
<gene>
    <name evidence="2" type="ORF">NDU88_005806</name>
</gene>
<evidence type="ECO:0000313" key="3">
    <source>
        <dbReference type="Proteomes" id="UP001066276"/>
    </source>
</evidence>
<feature type="region of interest" description="Disordered" evidence="1">
    <location>
        <begin position="35"/>
        <end position="69"/>
    </location>
</feature>
<keyword evidence="3" id="KW-1185">Reference proteome</keyword>
<name>A0AAV7RL83_PLEWA</name>
<evidence type="ECO:0000313" key="2">
    <source>
        <dbReference type="EMBL" id="KAJ1153039.1"/>
    </source>
</evidence>
<comment type="caution">
    <text evidence="2">The sequence shown here is derived from an EMBL/GenBank/DDBJ whole genome shotgun (WGS) entry which is preliminary data.</text>
</comment>
<feature type="compositionally biased region" description="Basic and acidic residues" evidence="1">
    <location>
        <begin position="49"/>
        <end position="58"/>
    </location>
</feature>
<proteinExistence type="predicted"/>
<reference evidence="2" key="1">
    <citation type="journal article" date="2022" name="bioRxiv">
        <title>Sequencing and chromosome-scale assembly of the giantPleurodeles waltlgenome.</title>
        <authorList>
            <person name="Brown T."/>
            <person name="Elewa A."/>
            <person name="Iarovenko S."/>
            <person name="Subramanian E."/>
            <person name="Araus A.J."/>
            <person name="Petzold A."/>
            <person name="Susuki M."/>
            <person name="Suzuki K.-i.T."/>
            <person name="Hayashi T."/>
            <person name="Toyoda A."/>
            <person name="Oliveira C."/>
            <person name="Osipova E."/>
            <person name="Leigh N.D."/>
            <person name="Simon A."/>
            <person name="Yun M.H."/>
        </authorList>
    </citation>
    <scope>NUCLEOTIDE SEQUENCE</scope>
    <source>
        <strain evidence="2">20211129_DDA</strain>
        <tissue evidence="2">Liver</tissue>
    </source>
</reference>
<sequence length="206" mass="21640">MSRCTEERRKGAGAGHWSRAALELSCTGRGAARIALRGNSSSGSTSESAWERKEEPRAPRQSVKGAATGAEVGTAGGAVIRFAPGQAKTQSKLVMEVSGLQSKDPFCDASGTVEKSALSSSQANGYYEGQAMCETFPLAQNSRKEPTSPQAVISVLEVSRIPESPTLSEVAALIAPTTPCLTQGSSIEAVILSISEDLKKVLRIWK</sequence>
<protein>
    <submittedName>
        <fullName evidence="2">Uncharacterized protein</fullName>
    </submittedName>
</protein>
<dbReference type="AlphaFoldDB" id="A0AAV7RL83"/>
<organism evidence="2 3">
    <name type="scientific">Pleurodeles waltl</name>
    <name type="common">Iberian ribbed newt</name>
    <dbReference type="NCBI Taxonomy" id="8319"/>
    <lineage>
        <taxon>Eukaryota</taxon>
        <taxon>Metazoa</taxon>
        <taxon>Chordata</taxon>
        <taxon>Craniata</taxon>
        <taxon>Vertebrata</taxon>
        <taxon>Euteleostomi</taxon>
        <taxon>Amphibia</taxon>
        <taxon>Batrachia</taxon>
        <taxon>Caudata</taxon>
        <taxon>Salamandroidea</taxon>
        <taxon>Salamandridae</taxon>
        <taxon>Pleurodelinae</taxon>
        <taxon>Pleurodeles</taxon>
    </lineage>
</organism>